<name>A0AAV4MV24_CAEEX</name>
<proteinExistence type="predicted"/>
<keyword evidence="2" id="KW-1185">Reference proteome</keyword>
<dbReference type="EMBL" id="BPLR01020233">
    <property type="protein sequence ID" value="GIX76148.1"/>
    <property type="molecule type" value="Genomic_DNA"/>
</dbReference>
<comment type="caution">
    <text evidence="1">The sequence shown here is derived from an EMBL/GenBank/DDBJ whole genome shotgun (WGS) entry which is preliminary data.</text>
</comment>
<organism evidence="1 2">
    <name type="scientific">Caerostris extrusa</name>
    <name type="common">Bark spider</name>
    <name type="synonym">Caerostris bankana</name>
    <dbReference type="NCBI Taxonomy" id="172846"/>
    <lineage>
        <taxon>Eukaryota</taxon>
        <taxon>Metazoa</taxon>
        <taxon>Ecdysozoa</taxon>
        <taxon>Arthropoda</taxon>
        <taxon>Chelicerata</taxon>
        <taxon>Arachnida</taxon>
        <taxon>Araneae</taxon>
        <taxon>Araneomorphae</taxon>
        <taxon>Entelegynae</taxon>
        <taxon>Araneoidea</taxon>
        <taxon>Araneidae</taxon>
        <taxon>Caerostris</taxon>
    </lineage>
</organism>
<evidence type="ECO:0000313" key="1">
    <source>
        <dbReference type="EMBL" id="GIX76148.1"/>
    </source>
</evidence>
<dbReference type="AlphaFoldDB" id="A0AAV4MV24"/>
<evidence type="ECO:0000313" key="2">
    <source>
        <dbReference type="Proteomes" id="UP001054945"/>
    </source>
</evidence>
<sequence>MVVTFYLVTLILDQAELRANDKQSMTIKGPKLSQDARPLTPWKACLHYSRRKKYFSKNFKAIFNATTLNATHTTDVWNKENTWQKLNAEDKVWIWDSNPSTVLEGYCESEPGPGAREGAPRPFRADGLIDAGDDDDLRITPPSPRACSIQVIGDFSWETVV</sequence>
<dbReference type="Proteomes" id="UP001054945">
    <property type="component" value="Unassembled WGS sequence"/>
</dbReference>
<reference evidence="1 2" key="1">
    <citation type="submission" date="2021-06" db="EMBL/GenBank/DDBJ databases">
        <title>Caerostris extrusa draft genome.</title>
        <authorList>
            <person name="Kono N."/>
            <person name="Arakawa K."/>
        </authorList>
    </citation>
    <scope>NUCLEOTIDE SEQUENCE [LARGE SCALE GENOMIC DNA]</scope>
</reference>
<gene>
    <name evidence="1" type="ORF">CEXT_46701</name>
</gene>
<protein>
    <submittedName>
        <fullName evidence="1">Uncharacterized protein</fullName>
    </submittedName>
</protein>
<accession>A0AAV4MV24</accession>